<dbReference type="InterPro" id="IPR036141">
    <property type="entry name" value="MukF_M_sp"/>
</dbReference>
<proteinExistence type="predicted"/>
<gene>
    <name evidence="2" type="ORF">BROSI_A3347</name>
</gene>
<keyword evidence="1" id="KW-0732">Signal</keyword>
<organism evidence="2 3">
    <name type="scientific">Candidatus Brocadia sinica JPN1</name>
    <dbReference type="NCBI Taxonomy" id="1197129"/>
    <lineage>
        <taxon>Bacteria</taxon>
        <taxon>Pseudomonadati</taxon>
        <taxon>Planctomycetota</taxon>
        <taxon>Candidatus Brocadiia</taxon>
        <taxon>Candidatus Brocadiales</taxon>
        <taxon>Candidatus Brocadiaceae</taxon>
        <taxon>Candidatus Brocadia</taxon>
    </lineage>
</organism>
<feature type="chain" id="PRO_5045950109" evidence="1">
    <location>
        <begin position="32"/>
        <end position="314"/>
    </location>
</feature>
<dbReference type="SUPFAM" id="SSF140570">
    <property type="entry name" value="MukF C-terminal domain-like"/>
    <property type="match status" value="1"/>
</dbReference>
<evidence type="ECO:0000313" key="2">
    <source>
        <dbReference type="EMBL" id="GAN34804.1"/>
    </source>
</evidence>
<reference evidence="3" key="1">
    <citation type="journal article" date="2015" name="Genome Announc.">
        <title>Draft Genome Sequence of an Anaerobic Ammonium-Oxidizing Bacterium, "Candidatus Brocadia sinica".</title>
        <authorList>
            <person name="Oshiki M."/>
            <person name="Shinyako-Hata K."/>
            <person name="Satoh H."/>
            <person name="Okabe S."/>
        </authorList>
    </citation>
    <scope>NUCLEOTIDE SEQUENCE [LARGE SCALE GENOMIC DNA]</scope>
    <source>
        <strain evidence="3">JPN1</strain>
    </source>
</reference>
<accession>A0ABQ0K162</accession>
<feature type="signal peptide" evidence="1">
    <location>
        <begin position="1"/>
        <end position="31"/>
    </location>
</feature>
<name>A0ABQ0K162_9BACT</name>
<keyword evidence="3" id="KW-1185">Reference proteome</keyword>
<dbReference type="Proteomes" id="UP000032309">
    <property type="component" value="Unassembled WGS sequence"/>
</dbReference>
<evidence type="ECO:0000313" key="3">
    <source>
        <dbReference type="Proteomes" id="UP000032309"/>
    </source>
</evidence>
<dbReference type="EMBL" id="BAFN01000001">
    <property type="protein sequence ID" value="GAN34804.1"/>
    <property type="molecule type" value="Genomic_DNA"/>
</dbReference>
<sequence length="314" mass="36830">MQKKIKRNIFMLVHYLSIYFLWSGLCFPANAQTVKTPTHLSEKEKTGKVKLDESVITVKAEDIEHARKNEEEVEARVGNAIREIKSFIRSLEQDTKAKEIYRDRLQQDKKDYQSRNVNPKFFELLDREITVMKEKIDINNEQIETYEDRITVLHDQTKVYSDLVVLLTLIAQLEEDISMTPSDTAPIIHKEVDIAKNYIAEIQDGIKEKESVVSFFTNRLKEIRDKIFVDEQNLAKDLKSVQEGIENDKLLGKLQENIDRILLWKKAVNEQWVMIFKTRLETSKIRYDIALQAWKNAELNAAFLAEKARRLEEK</sequence>
<protein>
    <submittedName>
        <fullName evidence="2">Uncharacterized protein</fullName>
    </submittedName>
</protein>
<comment type="caution">
    <text evidence="2">The sequence shown here is derived from an EMBL/GenBank/DDBJ whole genome shotgun (WGS) entry which is preliminary data.</text>
</comment>
<evidence type="ECO:0000256" key="1">
    <source>
        <dbReference type="SAM" id="SignalP"/>
    </source>
</evidence>